<accession>A0A849I5V5</accession>
<name>A0A849I5V5_9HYPH</name>
<gene>
    <name evidence="1" type="ORF">HJG44_21045</name>
</gene>
<dbReference type="AlphaFoldDB" id="A0A849I5V5"/>
<protein>
    <submittedName>
        <fullName evidence="1">Uncharacterized protein</fullName>
    </submittedName>
</protein>
<proteinExistence type="predicted"/>
<dbReference type="Proteomes" id="UP000564885">
    <property type="component" value="Unassembled WGS sequence"/>
</dbReference>
<organism evidence="1 2">
    <name type="scientific">Enterovirga aerilata</name>
    <dbReference type="NCBI Taxonomy" id="2730920"/>
    <lineage>
        <taxon>Bacteria</taxon>
        <taxon>Pseudomonadati</taxon>
        <taxon>Pseudomonadota</taxon>
        <taxon>Alphaproteobacteria</taxon>
        <taxon>Hyphomicrobiales</taxon>
        <taxon>Methylobacteriaceae</taxon>
        <taxon>Enterovirga</taxon>
    </lineage>
</organism>
<dbReference type="RefSeq" id="WP_171220294.1">
    <property type="nucleotide sequence ID" value="NZ_JABEPP010000006.1"/>
</dbReference>
<evidence type="ECO:0000313" key="1">
    <source>
        <dbReference type="EMBL" id="NNM74852.1"/>
    </source>
</evidence>
<reference evidence="1 2" key="1">
    <citation type="submission" date="2020-04" db="EMBL/GenBank/DDBJ databases">
        <title>Enterovirga sp. isolate from soil.</title>
        <authorList>
            <person name="Chea S."/>
            <person name="Kim D.-U."/>
        </authorList>
    </citation>
    <scope>NUCLEOTIDE SEQUENCE [LARGE SCALE GENOMIC DNA]</scope>
    <source>
        <strain evidence="1 2">DB1703</strain>
    </source>
</reference>
<comment type="caution">
    <text evidence="1">The sequence shown here is derived from an EMBL/GenBank/DDBJ whole genome shotgun (WGS) entry which is preliminary data.</text>
</comment>
<keyword evidence="2" id="KW-1185">Reference proteome</keyword>
<sequence length="82" mass="9002">MDETTRSVAWAIAEAWWRKRNRVAAGSVPEANSSTEYADNFWQSWVPEAKCAIQAMEKCAEARLVAAVQPAAAPISPVIARI</sequence>
<dbReference type="EMBL" id="JABEPP010000006">
    <property type="protein sequence ID" value="NNM74852.1"/>
    <property type="molecule type" value="Genomic_DNA"/>
</dbReference>
<evidence type="ECO:0000313" key="2">
    <source>
        <dbReference type="Proteomes" id="UP000564885"/>
    </source>
</evidence>